<evidence type="ECO:0000256" key="3">
    <source>
        <dbReference type="SAM" id="SignalP"/>
    </source>
</evidence>
<keyword evidence="2" id="KW-0812">Transmembrane</keyword>
<dbReference type="GO" id="GO:0003677">
    <property type="term" value="F:DNA binding"/>
    <property type="evidence" value="ECO:0007669"/>
    <property type="project" value="InterPro"/>
</dbReference>
<proteinExistence type="predicted"/>
<feature type="signal peptide" evidence="3">
    <location>
        <begin position="1"/>
        <end position="22"/>
    </location>
</feature>
<keyword evidence="5" id="KW-1185">Reference proteome</keyword>
<feature type="coiled-coil region" evidence="1">
    <location>
        <begin position="368"/>
        <end position="395"/>
    </location>
</feature>
<protein>
    <recommendedName>
        <fullName evidence="6">HTH luxR-type domain-containing protein</fullName>
    </recommendedName>
</protein>
<dbReference type="InterPro" id="IPR016032">
    <property type="entry name" value="Sig_transdc_resp-reg_C-effctor"/>
</dbReference>
<dbReference type="Pfam" id="PF13424">
    <property type="entry name" value="TPR_12"/>
    <property type="match status" value="1"/>
</dbReference>
<keyword evidence="2" id="KW-1133">Transmembrane helix</keyword>
<keyword evidence="1" id="KW-0175">Coiled coil</keyword>
<dbReference type="InterPro" id="IPR019734">
    <property type="entry name" value="TPR_rpt"/>
</dbReference>
<dbReference type="STRING" id="421072.SAMN04488097_2548"/>
<sequence length="486" mass="56452">MGLTKRLILISLLISCILQTKAQQYTPEKIDNILTATFQLADRNKALRIGLDTYNTSENLGYYLGKAKSLKVIINAYLGLGEQQKALESADKLLELANSENDDYHSVQALIAKALAYSYLGFFEKANETSKSAESLCKQVKDNDEFYSSMGQIYAGRSEIMNLQYLPPENTIKTDLKSVEYYSKIKDVKKRNGWLAIQYSSVGYTYIDLDKHTEALYYSRKAYLLAKAENDSINQAFGLYGIGNTYLEMKQNDSSIYYYKQALPIFEKAQDIYRLQYIYDDLATIYERLEEDKLYGYYSKKSKELYDVIRKKEKAETDNISKNIIDIEKTSWYKSLALIIAGVVVFFAVKMYFIMKYFKRFRTERQKRVKTKINLIAKEKELDNLESKVNDSFAELLELAKSNDSSFLSRFKEVYPDFYHKLNMTYPDMTTGQLRFCALLKLNFSTKEIAHCTHISVRSVEMKKSRLRKQLNIASDIDLNNWMINF</sequence>
<evidence type="ECO:0000256" key="2">
    <source>
        <dbReference type="SAM" id="Phobius"/>
    </source>
</evidence>
<feature type="transmembrane region" description="Helical" evidence="2">
    <location>
        <begin position="332"/>
        <end position="355"/>
    </location>
</feature>
<organism evidence="4 5">
    <name type="scientific">Epilithonimonas lactis</name>
    <dbReference type="NCBI Taxonomy" id="421072"/>
    <lineage>
        <taxon>Bacteria</taxon>
        <taxon>Pseudomonadati</taxon>
        <taxon>Bacteroidota</taxon>
        <taxon>Flavobacteriia</taxon>
        <taxon>Flavobacteriales</taxon>
        <taxon>Weeksellaceae</taxon>
        <taxon>Chryseobacterium group</taxon>
        <taxon>Epilithonimonas</taxon>
    </lineage>
</organism>
<reference evidence="4 5" key="1">
    <citation type="submission" date="2014-07" db="EMBL/GenBank/DDBJ databases">
        <title>Epilithonimonas lactis LMG 22401 Genome.</title>
        <authorList>
            <person name="Pipes S.E."/>
            <person name="Stropko S.J."/>
        </authorList>
    </citation>
    <scope>NUCLEOTIDE SEQUENCE [LARGE SCALE GENOMIC DNA]</scope>
    <source>
        <strain evidence="4 5">LMG 24401</strain>
    </source>
</reference>
<dbReference type="Gene3D" id="1.10.10.10">
    <property type="entry name" value="Winged helix-like DNA-binding domain superfamily/Winged helix DNA-binding domain"/>
    <property type="match status" value="1"/>
</dbReference>
<dbReference type="RefSeq" id="WP_034975703.1">
    <property type="nucleotide sequence ID" value="NZ_FOFI01000003.1"/>
</dbReference>
<dbReference type="eggNOG" id="COG2197">
    <property type="taxonomic scope" value="Bacteria"/>
</dbReference>
<feature type="chain" id="PRO_5001786965" description="HTH luxR-type domain-containing protein" evidence="3">
    <location>
        <begin position="23"/>
        <end position="486"/>
    </location>
</feature>
<evidence type="ECO:0000313" key="4">
    <source>
        <dbReference type="EMBL" id="KFC22206.1"/>
    </source>
</evidence>
<comment type="caution">
    <text evidence="4">The sequence shown here is derived from an EMBL/GenBank/DDBJ whole genome shotgun (WGS) entry which is preliminary data.</text>
</comment>
<dbReference type="Gene3D" id="1.25.40.10">
    <property type="entry name" value="Tetratricopeptide repeat domain"/>
    <property type="match status" value="2"/>
</dbReference>
<dbReference type="InterPro" id="IPR011990">
    <property type="entry name" value="TPR-like_helical_dom_sf"/>
</dbReference>
<dbReference type="OrthoDB" id="1017207at2"/>
<dbReference type="SUPFAM" id="SSF48452">
    <property type="entry name" value="TPR-like"/>
    <property type="match status" value="2"/>
</dbReference>
<keyword evidence="3" id="KW-0732">Signal</keyword>
<dbReference type="SMART" id="SM00028">
    <property type="entry name" value="TPR"/>
    <property type="match status" value="3"/>
</dbReference>
<keyword evidence="2" id="KW-0472">Membrane</keyword>
<name>A0A085BIB1_9FLAO</name>
<evidence type="ECO:0008006" key="6">
    <source>
        <dbReference type="Google" id="ProtNLM"/>
    </source>
</evidence>
<gene>
    <name evidence="4" type="ORF">IO89_09665</name>
</gene>
<dbReference type="GO" id="GO:0006355">
    <property type="term" value="P:regulation of DNA-templated transcription"/>
    <property type="evidence" value="ECO:0007669"/>
    <property type="project" value="InterPro"/>
</dbReference>
<accession>A0A085BIB1</accession>
<dbReference type="SUPFAM" id="SSF46894">
    <property type="entry name" value="C-terminal effector domain of the bipartite response regulators"/>
    <property type="match status" value="1"/>
</dbReference>
<dbReference type="InterPro" id="IPR036388">
    <property type="entry name" value="WH-like_DNA-bd_sf"/>
</dbReference>
<evidence type="ECO:0000256" key="1">
    <source>
        <dbReference type="SAM" id="Coils"/>
    </source>
</evidence>
<dbReference type="AlphaFoldDB" id="A0A085BIB1"/>
<dbReference type="Proteomes" id="UP000028623">
    <property type="component" value="Unassembled WGS sequence"/>
</dbReference>
<evidence type="ECO:0000313" key="5">
    <source>
        <dbReference type="Proteomes" id="UP000028623"/>
    </source>
</evidence>
<dbReference type="EMBL" id="JPLY01000003">
    <property type="protein sequence ID" value="KFC22206.1"/>
    <property type="molecule type" value="Genomic_DNA"/>
</dbReference>
<dbReference type="eggNOG" id="COG0457">
    <property type="taxonomic scope" value="Bacteria"/>
</dbReference>